<gene>
    <name evidence="2" type="ORF">IAB19_01240</name>
</gene>
<dbReference type="Proteomes" id="UP000823631">
    <property type="component" value="Unassembled WGS sequence"/>
</dbReference>
<feature type="region of interest" description="Disordered" evidence="1">
    <location>
        <begin position="14"/>
        <end position="40"/>
    </location>
</feature>
<sequence length="91" mass="10519">MLAGKLKAGKWRGRRESLFRRAGGRRRNDGVKRTAEEQAAGAEVGDVIASRAEKRKKVMRKNRIKIGKNENFVKIFKNFKKKRLQRAKKPL</sequence>
<proteinExistence type="predicted"/>
<dbReference type="AlphaFoldDB" id="A0A9D9D9S7"/>
<accession>A0A9D9D9S7</accession>
<feature type="compositionally biased region" description="Basic and acidic residues" evidence="1">
    <location>
        <begin position="26"/>
        <end position="36"/>
    </location>
</feature>
<name>A0A9D9D9S7_9GAMM</name>
<evidence type="ECO:0000313" key="2">
    <source>
        <dbReference type="EMBL" id="MBO8414992.1"/>
    </source>
</evidence>
<protein>
    <submittedName>
        <fullName evidence="2">Uncharacterized protein</fullName>
    </submittedName>
</protein>
<reference evidence="2" key="2">
    <citation type="journal article" date="2021" name="PeerJ">
        <title>Extensive microbial diversity within the chicken gut microbiome revealed by metagenomics and culture.</title>
        <authorList>
            <person name="Gilroy R."/>
            <person name="Ravi A."/>
            <person name="Getino M."/>
            <person name="Pursley I."/>
            <person name="Horton D.L."/>
            <person name="Alikhan N.F."/>
            <person name="Baker D."/>
            <person name="Gharbi K."/>
            <person name="Hall N."/>
            <person name="Watson M."/>
            <person name="Adriaenssens E.M."/>
            <person name="Foster-Nyarko E."/>
            <person name="Jarju S."/>
            <person name="Secka A."/>
            <person name="Antonio M."/>
            <person name="Oren A."/>
            <person name="Chaudhuri R.R."/>
            <person name="La Ragione R."/>
            <person name="Hildebrand F."/>
            <person name="Pallen M.J."/>
        </authorList>
    </citation>
    <scope>NUCLEOTIDE SEQUENCE</scope>
    <source>
        <strain evidence="2">17213</strain>
    </source>
</reference>
<comment type="caution">
    <text evidence="2">The sequence shown here is derived from an EMBL/GenBank/DDBJ whole genome shotgun (WGS) entry which is preliminary data.</text>
</comment>
<evidence type="ECO:0000313" key="3">
    <source>
        <dbReference type="Proteomes" id="UP000823631"/>
    </source>
</evidence>
<reference evidence="2" key="1">
    <citation type="submission" date="2020-10" db="EMBL/GenBank/DDBJ databases">
        <authorList>
            <person name="Gilroy R."/>
        </authorList>
    </citation>
    <scope>NUCLEOTIDE SEQUENCE</scope>
    <source>
        <strain evidence="2">17213</strain>
    </source>
</reference>
<dbReference type="EMBL" id="JADINH010000021">
    <property type="protein sequence ID" value="MBO8414992.1"/>
    <property type="molecule type" value="Genomic_DNA"/>
</dbReference>
<organism evidence="2 3">
    <name type="scientific">Candidatus Avisuccinivibrio stercorigallinarum</name>
    <dbReference type="NCBI Taxonomy" id="2840704"/>
    <lineage>
        <taxon>Bacteria</taxon>
        <taxon>Pseudomonadati</taxon>
        <taxon>Pseudomonadota</taxon>
        <taxon>Gammaproteobacteria</taxon>
        <taxon>Aeromonadales</taxon>
        <taxon>Succinivibrionaceae</taxon>
        <taxon>Succinivibrionaceae incertae sedis</taxon>
        <taxon>Candidatus Avisuccinivibrio</taxon>
    </lineage>
</organism>
<evidence type="ECO:0000256" key="1">
    <source>
        <dbReference type="SAM" id="MobiDB-lite"/>
    </source>
</evidence>